<dbReference type="PANTHER" id="PTHR46098:SF1">
    <property type="entry name" value="TRNA (CYTOSINE(38)-C(5))-METHYLTRANSFERASE"/>
    <property type="match status" value="1"/>
</dbReference>
<dbReference type="EMBL" id="JXBL01000001">
    <property type="protein sequence ID" value="KIE43897.1"/>
    <property type="molecule type" value="Genomic_DNA"/>
</dbReference>
<dbReference type="Gene3D" id="3.90.120.10">
    <property type="entry name" value="DNA Methylase, subunit A, domain 2"/>
    <property type="match status" value="1"/>
</dbReference>
<dbReference type="Pfam" id="PF00145">
    <property type="entry name" value="DNA_methylase"/>
    <property type="match status" value="2"/>
</dbReference>
<dbReference type="Gene3D" id="3.40.50.150">
    <property type="entry name" value="Vaccinia Virus protein VP39"/>
    <property type="match status" value="1"/>
</dbReference>
<dbReference type="GO" id="GO:0003886">
    <property type="term" value="F:DNA (cytosine-5-)-methyltransferase activity"/>
    <property type="evidence" value="ECO:0007669"/>
    <property type="project" value="UniProtKB-EC"/>
</dbReference>
<dbReference type="PROSITE" id="PS51679">
    <property type="entry name" value="SAM_MT_C5"/>
    <property type="match status" value="1"/>
</dbReference>
<dbReference type="REBASE" id="137576">
    <property type="entry name" value="M.Gsp01ORF15330P"/>
</dbReference>
<gene>
    <name evidence="8" type="ORF">SE37_15330</name>
</gene>
<dbReference type="PRINTS" id="PR00105">
    <property type="entry name" value="C5METTRFRASE"/>
</dbReference>
<dbReference type="InterPro" id="IPR029063">
    <property type="entry name" value="SAM-dependent_MTases_sf"/>
</dbReference>
<organism evidence="8 9">
    <name type="scientific">Geobacter soli</name>
    <dbReference type="NCBI Taxonomy" id="1510391"/>
    <lineage>
        <taxon>Bacteria</taxon>
        <taxon>Pseudomonadati</taxon>
        <taxon>Thermodesulfobacteriota</taxon>
        <taxon>Desulfuromonadia</taxon>
        <taxon>Geobacterales</taxon>
        <taxon>Geobacteraceae</taxon>
        <taxon>Geobacter</taxon>
    </lineage>
</organism>
<evidence type="ECO:0000256" key="1">
    <source>
        <dbReference type="ARBA" id="ARBA00011975"/>
    </source>
</evidence>
<keyword evidence="2 7" id="KW-0489">Methyltransferase</keyword>
<keyword evidence="4 7" id="KW-0949">S-adenosyl-L-methionine</keyword>
<keyword evidence="9" id="KW-1185">Reference proteome</keyword>
<comment type="similarity">
    <text evidence="7">Belongs to the class I-like SAM-binding methyltransferase superfamily. C5-methyltransferase family.</text>
</comment>
<proteinExistence type="inferred from homology"/>
<reference evidence="8 9" key="1">
    <citation type="submission" date="2015-01" db="EMBL/GenBank/DDBJ databases">
        <title>Genome sequence of the anaerobic bacterium Geobacter soli GSS01, a dissimilatory Fe(III) reducer from soil.</title>
        <authorList>
            <person name="Yang G."/>
            <person name="Zhou S."/>
        </authorList>
    </citation>
    <scope>NUCLEOTIDE SEQUENCE [LARGE SCALE GENOMIC DNA]</scope>
    <source>
        <strain evidence="8 9">GSS01</strain>
    </source>
</reference>
<comment type="catalytic activity">
    <reaction evidence="6">
        <text>a 2'-deoxycytidine in DNA + S-adenosyl-L-methionine = a 5-methyl-2'-deoxycytidine in DNA + S-adenosyl-L-homocysteine + H(+)</text>
        <dbReference type="Rhea" id="RHEA:13681"/>
        <dbReference type="Rhea" id="RHEA-COMP:11369"/>
        <dbReference type="Rhea" id="RHEA-COMP:11370"/>
        <dbReference type="ChEBI" id="CHEBI:15378"/>
        <dbReference type="ChEBI" id="CHEBI:57856"/>
        <dbReference type="ChEBI" id="CHEBI:59789"/>
        <dbReference type="ChEBI" id="CHEBI:85452"/>
        <dbReference type="ChEBI" id="CHEBI:85454"/>
        <dbReference type="EC" id="2.1.1.37"/>
    </reaction>
</comment>
<dbReference type="Proteomes" id="UP000031433">
    <property type="component" value="Unassembled WGS sequence"/>
</dbReference>
<evidence type="ECO:0000256" key="5">
    <source>
        <dbReference type="ARBA" id="ARBA00022747"/>
    </source>
</evidence>
<evidence type="ECO:0000256" key="2">
    <source>
        <dbReference type="ARBA" id="ARBA00022603"/>
    </source>
</evidence>
<dbReference type="GO" id="GO:0032259">
    <property type="term" value="P:methylation"/>
    <property type="evidence" value="ECO:0007669"/>
    <property type="project" value="UniProtKB-KW"/>
</dbReference>
<protein>
    <recommendedName>
        <fullName evidence="1">DNA (cytosine-5-)-methyltransferase</fullName>
        <ecNumber evidence="1">2.1.1.37</ecNumber>
    </recommendedName>
</protein>
<evidence type="ECO:0000313" key="8">
    <source>
        <dbReference type="EMBL" id="KIE43897.1"/>
    </source>
</evidence>
<dbReference type="PANTHER" id="PTHR46098">
    <property type="entry name" value="TRNA (CYTOSINE(38)-C(5))-METHYLTRANSFERASE"/>
    <property type="match status" value="1"/>
</dbReference>
<dbReference type="InterPro" id="IPR001525">
    <property type="entry name" value="C5_MeTfrase"/>
</dbReference>
<dbReference type="GO" id="GO:0009307">
    <property type="term" value="P:DNA restriction-modification system"/>
    <property type="evidence" value="ECO:0007669"/>
    <property type="project" value="UniProtKB-KW"/>
</dbReference>
<dbReference type="RefSeq" id="WP_039647768.1">
    <property type="nucleotide sequence ID" value="NZ_JXBL01000001.1"/>
</dbReference>
<keyword evidence="5" id="KW-0680">Restriction system</keyword>
<evidence type="ECO:0000256" key="4">
    <source>
        <dbReference type="ARBA" id="ARBA00022691"/>
    </source>
</evidence>
<evidence type="ECO:0000256" key="7">
    <source>
        <dbReference type="PROSITE-ProRule" id="PRU01016"/>
    </source>
</evidence>
<evidence type="ECO:0000256" key="6">
    <source>
        <dbReference type="ARBA" id="ARBA00047422"/>
    </source>
</evidence>
<name>A0A0C1QSL0_9BACT</name>
<accession>A0A0C1QSL0</accession>
<comment type="caution">
    <text evidence="8">The sequence shown here is derived from an EMBL/GenBank/DDBJ whole genome shotgun (WGS) entry which is preliminary data.</text>
</comment>
<evidence type="ECO:0000313" key="9">
    <source>
        <dbReference type="Proteomes" id="UP000031433"/>
    </source>
</evidence>
<dbReference type="EC" id="2.1.1.37" evidence="1"/>
<dbReference type="InterPro" id="IPR050750">
    <property type="entry name" value="C5-MTase"/>
</dbReference>
<keyword evidence="3 7" id="KW-0808">Transferase</keyword>
<sequence>MRAVELFCGIGGFAAAVEGTGVHVVAALDQDDAALATYRLNFPGHGARKVDLERVSAWELTAGGVDLWWLSPPCQPYCERGVRRDLADPRARSLVHILDLTARMSDEALPRHLALENVAGFVGSEAHGRLTEVLASRGYRLQERLLCPTELGIPSRRPRYYLAASRQALASVETSSPLPRKPLAEYLDPLPANGQPAELLLSPSIVERFGAGFRILDPADSDAYTTCFTSGYGRSLTASGAYLRCNDGVRRFSPEEIARLLHFPQSFRFPEEVPLRKRWQLVGNSLSVAAVREVLRALPLPAEEG</sequence>
<dbReference type="AlphaFoldDB" id="A0A0C1QSL0"/>
<dbReference type="SUPFAM" id="SSF53335">
    <property type="entry name" value="S-adenosyl-L-methionine-dependent methyltransferases"/>
    <property type="match status" value="1"/>
</dbReference>
<evidence type="ECO:0000256" key="3">
    <source>
        <dbReference type="ARBA" id="ARBA00022679"/>
    </source>
</evidence>
<feature type="active site" evidence="7">
    <location>
        <position position="74"/>
    </location>
</feature>